<name>A0ABD5RW65_9EURY</name>
<evidence type="ECO:0000313" key="2">
    <source>
        <dbReference type="Proteomes" id="UP001596328"/>
    </source>
</evidence>
<gene>
    <name evidence="1" type="ORF">ACFQE1_01975</name>
</gene>
<sequence length="120" mass="13974">MNESQKVMHVLLSRERWWTAPEVAAEYGQNPGTVRANLSEFYNKLGILEEDKPGVYRIRYDRYEEAWAYVHYGWDAFEHPSLKPNAQEALADRANEQARRKIEASEGVEEVREMLAAKDT</sequence>
<dbReference type="EMBL" id="JBHSWU010000006">
    <property type="protein sequence ID" value="MFC6723178.1"/>
    <property type="molecule type" value="Genomic_DNA"/>
</dbReference>
<protein>
    <submittedName>
        <fullName evidence="1">Uncharacterized protein</fullName>
    </submittedName>
</protein>
<proteinExistence type="predicted"/>
<reference evidence="1 2" key="1">
    <citation type="journal article" date="2019" name="Int. J. Syst. Evol. Microbiol.">
        <title>The Global Catalogue of Microorganisms (GCM) 10K type strain sequencing project: providing services to taxonomists for standard genome sequencing and annotation.</title>
        <authorList>
            <consortium name="The Broad Institute Genomics Platform"/>
            <consortium name="The Broad Institute Genome Sequencing Center for Infectious Disease"/>
            <person name="Wu L."/>
            <person name="Ma J."/>
        </authorList>
    </citation>
    <scope>NUCLEOTIDE SEQUENCE [LARGE SCALE GENOMIC DNA]</scope>
    <source>
        <strain evidence="1 2">NBRC 111368</strain>
    </source>
</reference>
<organism evidence="1 2">
    <name type="scientific">Halobium palmae</name>
    <dbReference type="NCBI Taxonomy" id="1776492"/>
    <lineage>
        <taxon>Archaea</taxon>
        <taxon>Methanobacteriati</taxon>
        <taxon>Methanobacteriota</taxon>
        <taxon>Stenosarchaea group</taxon>
        <taxon>Halobacteria</taxon>
        <taxon>Halobacteriales</taxon>
        <taxon>Haloferacaceae</taxon>
        <taxon>Halobium</taxon>
    </lineage>
</organism>
<comment type="caution">
    <text evidence="1">The sequence shown here is derived from an EMBL/GenBank/DDBJ whole genome shotgun (WGS) entry which is preliminary data.</text>
</comment>
<evidence type="ECO:0000313" key="1">
    <source>
        <dbReference type="EMBL" id="MFC6723178.1"/>
    </source>
</evidence>
<accession>A0ABD5RW65</accession>
<dbReference type="AlphaFoldDB" id="A0ABD5RW65"/>
<dbReference type="Proteomes" id="UP001596328">
    <property type="component" value="Unassembled WGS sequence"/>
</dbReference>
<keyword evidence="2" id="KW-1185">Reference proteome</keyword>